<keyword evidence="2" id="KW-1185">Reference proteome</keyword>
<evidence type="ECO:0000313" key="1">
    <source>
        <dbReference type="EMBL" id="SMF43762.1"/>
    </source>
</evidence>
<proteinExistence type="predicted"/>
<dbReference type="RefSeq" id="WP_132321153.1">
    <property type="nucleotide sequence ID" value="NZ_FWZT01000013.1"/>
</dbReference>
<gene>
    <name evidence="1" type="ORF">SAMN06296036_113100</name>
</gene>
<accession>A0A1Y6C9W1</accession>
<reference evidence="2" key="1">
    <citation type="submission" date="2017-04" db="EMBL/GenBank/DDBJ databases">
        <authorList>
            <person name="Varghese N."/>
            <person name="Submissions S."/>
        </authorList>
    </citation>
    <scope>NUCLEOTIDE SEQUENCE [LARGE SCALE GENOMIC DNA]</scope>
    <source>
        <strain evidence="2">RKEM611</strain>
    </source>
</reference>
<dbReference type="AlphaFoldDB" id="A0A1Y6C9W1"/>
<name>A0A1Y6C9W1_9BACT</name>
<protein>
    <submittedName>
        <fullName evidence="1">Uncharacterized protein</fullName>
    </submittedName>
</protein>
<dbReference type="STRING" id="1513793.SAMN06296036_113100"/>
<sequence length="160" mass="18145">MSFRCLKILGFLVLGSVSQVGLSICLPDLPIGFKPNKKDLSLSLTNMQLKSQYWGPGDIKAPPSKPKKKVPAAVVSHFENSIRIWARNHHPNEVISIRDQELKVDTCTTSLYYLRFSTTRPQQPNACYGKYKYRRGRVTETSFYCGPIDSVHVGNWVEIE</sequence>
<dbReference type="EMBL" id="FWZT01000013">
    <property type="protein sequence ID" value="SMF43762.1"/>
    <property type="molecule type" value="Genomic_DNA"/>
</dbReference>
<organism evidence="1 2">
    <name type="scientific">Pseudobacteriovorax antillogorgiicola</name>
    <dbReference type="NCBI Taxonomy" id="1513793"/>
    <lineage>
        <taxon>Bacteria</taxon>
        <taxon>Pseudomonadati</taxon>
        <taxon>Bdellovibrionota</taxon>
        <taxon>Oligoflexia</taxon>
        <taxon>Oligoflexales</taxon>
        <taxon>Pseudobacteriovoracaceae</taxon>
        <taxon>Pseudobacteriovorax</taxon>
    </lineage>
</organism>
<evidence type="ECO:0000313" key="2">
    <source>
        <dbReference type="Proteomes" id="UP000192907"/>
    </source>
</evidence>
<dbReference type="Proteomes" id="UP000192907">
    <property type="component" value="Unassembled WGS sequence"/>
</dbReference>